<evidence type="ECO:0000313" key="3">
    <source>
        <dbReference type="Proteomes" id="UP000199403"/>
    </source>
</evidence>
<accession>A0A1H6XQC6</accession>
<dbReference type="Proteomes" id="UP000199403">
    <property type="component" value="Unassembled WGS sequence"/>
</dbReference>
<dbReference type="RefSeq" id="WP_092173345.1">
    <property type="nucleotide sequence ID" value="NZ_FNZH01000003.1"/>
</dbReference>
<dbReference type="STRING" id="1416801.SAMN05192553_103188"/>
<feature type="signal peptide" evidence="1">
    <location>
        <begin position="1"/>
        <end position="23"/>
    </location>
</feature>
<organism evidence="2 3">
    <name type="scientific">Cyclobacterium xiamenense</name>
    <dbReference type="NCBI Taxonomy" id="1297121"/>
    <lineage>
        <taxon>Bacteria</taxon>
        <taxon>Pseudomonadati</taxon>
        <taxon>Bacteroidota</taxon>
        <taxon>Cytophagia</taxon>
        <taxon>Cytophagales</taxon>
        <taxon>Cyclobacteriaceae</taxon>
        <taxon>Cyclobacterium</taxon>
    </lineage>
</organism>
<evidence type="ECO:0000313" key="2">
    <source>
        <dbReference type="EMBL" id="SEJ31273.1"/>
    </source>
</evidence>
<dbReference type="EMBL" id="FNZH01000003">
    <property type="protein sequence ID" value="SEJ31273.1"/>
    <property type="molecule type" value="Genomic_DNA"/>
</dbReference>
<proteinExistence type="predicted"/>
<protein>
    <submittedName>
        <fullName evidence="2">Por secretion system C-terminal sorting domain-containing protein</fullName>
    </submittedName>
</protein>
<evidence type="ECO:0000256" key="1">
    <source>
        <dbReference type="SAM" id="SignalP"/>
    </source>
</evidence>
<gene>
    <name evidence="2" type="ORF">SAMN05192553_103188</name>
</gene>
<sequence length="488" mass="52392">MPRYYLTALVCITLASATTRLHAQVYEYTPAAPGCSNTWQDGACWSVSPLNDPIGCTANGSWPPFVSTACLVEVIVNQDVQLTGDVLLGGTFTSLTVGNGAELTITGNLAIEGNRDILVSIEENARVAVSGELIISQGGSSDPTELYLGGDGSGTMDVGSVEVQNRAILHVQAGGAITSAGLTEYSGNSSVINVTGFFRTVGLLVTGGRQHQFNTFGDSQVIIDQDIDIRGDTGITIGGTSEVSVGGDVLVDGSATIIADEQSKIFVCGSYPTPSVGGRTQELDQGKFYPCNILPVELVAQQVRFYPESRSVRVSWTTGVEENHQYFIVERAIGSAANFFPLAEVNHPLSTAEQGAYSLSDSALPLYETRLYYRLVQVDQSSRQQILGDVLGIPIPGISSEPLVWRMYPNPVAGVGVRLSLLDQNRYNGEPLHVSVYGSVGQVVRLENKDLEGLNQELCTTIPTLPTGVYVIHLYWGNEHQRLKIIKR</sequence>
<keyword evidence="1" id="KW-0732">Signal</keyword>
<name>A0A1H6XQC6_9BACT</name>
<feature type="chain" id="PRO_5011599265" evidence="1">
    <location>
        <begin position="24"/>
        <end position="488"/>
    </location>
</feature>
<dbReference type="NCBIfam" id="TIGR04183">
    <property type="entry name" value="Por_Secre_tail"/>
    <property type="match status" value="1"/>
</dbReference>
<dbReference type="AlphaFoldDB" id="A0A1H6XQC6"/>
<reference evidence="3" key="1">
    <citation type="submission" date="2016-10" db="EMBL/GenBank/DDBJ databases">
        <authorList>
            <person name="Varghese N."/>
            <person name="Submissions S."/>
        </authorList>
    </citation>
    <scope>NUCLEOTIDE SEQUENCE [LARGE SCALE GENOMIC DNA]</scope>
    <source>
        <strain evidence="3">IBRC-M 10761</strain>
    </source>
</reference>
<keyword evidence="3" id="KW-1185">Reference proteome</keyword>
<dbReference type="InterPro" id="IPR026444">
    <property type="entry name" value="Secre_tail"/>
</dbReference>
<dbReference type="OrthoDB" id="1443240at2"/>